<evidence type="ECO:0000256" key="4">
    <source>
        <dbReference type="ARBA" id="ARBA00022900"/>
    </source>
</evidence>
<keyword evidence="8" id="KW-1185">Reference proteome</keyword>
<protein>
    <recommendedName>
        <fullName evidence="6">Serpin domain-containing protein</fullName>
    </recommendedName>
</protein>
<keyword evidence="4" id="KW-0722">Serine protease inhibitor</keyword>
<evidence type="ECO:0000313" key="8">
    <source>
        <dbReference type="Proteomes" id="UP001176940"/>
    </source>
</evidence>
<dbReference type="InterPro" id="IPR036186">
    <property type="entry name" value="Serpin_sf"/>
</dbReference>
<dbReference type="InterPro" id="IPR042178">
    <property type="entry name" value="Serpin_sf_1"/>
</dbReference>
<evidence type="ECO:0000256" key="3">
    <source>
        <dbReference type="ARBA" id="ARBA00022690"/>
    </source>
</evidence>
<dbReference type="Proteomes" id="UP001176940">
    <property type="component" value="Unassembled WGS sequence"/>
</dbReference>
<evidence type="ECO:0000259" key="6">
    <source>
        <dbReference type="SMART" id="SM00093"/>
    </source>
</evidence>
<dbReference type="PANTHER" id="PTHR11461">
    <property type="entry name" value="SERINE PROTEASE INHIBITOR, SERPIN"/>
    <property type="match status" value="1"/>
</dbReference>
<evidence type="ECO:0000256" key="5">
    <source>
        <dbReference type="RuleBase" id="RU000411"/>
    </source>
</evidence>
<keyword evidence="3" id="KW-0646">Protease inhibitor</keyword>
<feature type="non-terminal residue" evidence="7">
    <location>
        <position position="1"/>
    </location>
</feature>
<dbReference type="InterPro" id="IPR000215">
    <property type="entry name" value="Serpin_fam"/>
</dbReference>
<comment type="caution">
    <text evidence="7">The sequence shown here is derived from an EMBL/GenBank/DDBJ whole genome shotgun (WGS) entry which is preliminary data.</text>
</comment>
<comment type="subcellular location">
    <subcellularLocation>
        <location evidence="1">Cytoplasm</location>
    </subcellularLocation>
</comment>
<dbReference type="SUPFAM" id="SSF56574">
    <property type="entry name" value="Serpins"/>
    <property type="match status" value="1"/>
</dbReference>
<dbReference type="SMART" id="SM00093">
    <property type="entry name" value="SERPIN"/>
    <property type="match status" value="1"/>
</dbReference>
<dbReference type="InterPro" id="IPR042185">
    <property type="entry name" value="Serpin_sf_2"/>
</dbReference>
<gene>
    <name evidence="7" type="ORF">RIMI_LOCUS22777948</name>
</gene>
<feature type="domain" description="Serpin" evidence="6">
    <location>
        <begin position="18"/>
        <end position="314"/>
    </location>
</feature>
<comment type="similarity">
    <text evidence="5">Belongs to the serpin family.</text>
</comment>
<dbReference type="Pfam" id="PF00079">
    <property type="entry name" value="Serpin"/>
    <property type="match status" value="2"/>
</dbReference>
<dbReference type="Gene3D" id="3.30.497.10">
    <property type="entry name" value="Antithrombin, subunit I, domain 2"/>
    <property type="match status" value="2"/>
</dbReference>
<evidence type="ECO:0000313" key="7">
    <source>
        <dbReference type="EMBL" id="CAJ0968072.1"/>
    </source>
</evidence>
<organism evidence="7 8">
    <name type="scientific">Ranitomeya imitator</name>
    <name type="common">mimic poison frog</name>
    <dbReference type="NCBI Taxonomy" id="111125"/>
    <lineage>
        <taxon>Eukaryota</taxon>
        <taxon>Metazoa</taxon>
        <taxon>Chordata</taxon>
        <taxon>Craniata</taxon>
        <taxon>Vertebrata</taxon>
        <taxon>Euteleostomi</taxon>
        <taxon>Amphibia</taxon>
        <taxon>Batrachia</taxon>
        <taxon>Anura</taxon>
        <taxon>Neobatrachia</taxon>
        <taxon>Hyloidea</taxon>
        <taxon>Dendrobatidae</taxon>
        <taxon>Dendrobatinae</taxon>
        <taxon>Ranitomeya</taxon>
    </lineage>
</organism>
<proteinExistence type="inferred from homology"/>
<dbReference type="EMBL" id="CAUEEQ010078904">
    <property type="protein sequence ID" value="CAJ0968072.1"/>
    <property type="molecule type" value="Genomic_DNA"/>
</dbReference>
<accession>A0ABN9MRP3</accession>
<evidence type="ECO:0000256" key="1">
    <source>
        <dbReference type="ARBA" id="ARBA00004496"/>
    </source>
</evidence>
<dbReference type="PANTHER" id="PTHR11461:SF180">
    <property type="entry name" value="LEUKOCYTE ELASTASE INHIBITOR"/>
    <property type="match status" value="1"/>
</dbReference>
<keyword evidence="2" id="KW-0963">Cytoplasm</keyword>
<evidence type="ECO:0000256" key="2">
    <source>
        <dbReference type="ARBA" id="ARBA00022490"/>
    </source>
</evidence>
<dbReference type="InterPro" id="IPR023796">
    <property type="entry name" value="Serpin_dom"/>
</dbReference>
<sequence>SIVSIMDAISKAVNNFSCDLLKEIAKSEPNKNIFYSPLSIATVLKMVMSGAGGNTKSQMEKVLHVSPECSSLKECEEELKSEIKELLADQKCKKYQLKIVNRLFGDKAFTFIDDGIQGKHRVTKRGPALSNPMFTLVTGIVGRWRAVCVTALQRPNNDAAAIRIVVWIAAASFSVKQYVQLLKNEYNAEVQTVDFKHNAEAERQKINEWVKCLTNGKITELYEKGSLDESSVAALVNAIYFKGKWANKFSPANTKEGTFHVNKNLDMFGVYELPMTWRITVAVSGIGRYLRYRNSDTEIRYFCGIGYRYRIHSEV</sequence>
<name>A0ABN9MRP3_9NEOB</name>
<reference evidence="7" key="1">
    <citation type="submission" date="2023-07" db="EMBL/GenBank/DDBJ databases">
        <authorList>
            <person name="Stuckert A."/>
        </authorList>
    </citation>
    <scope>NUCLEOTIDE SEQUENCE</scope>
</reference>
<dbReference type="Gene3D" id="2.30.39.10">
    <property type="entry name" value="Alpha-1-antitrypsin, domain 1"/>
    <property type="match status" value="1"/>
</dbReference>